<comment type="catalytic activity">
    <reaction evidence="4">
        <text>RX + glutathione = an S-substituted glutathione + a halide anion + H(+)</text>
        <dbReference type="Rhea" id="RHEA:16437"/>
        <dbReference type="ChEBI" id="CHEBI:15378"/>
        <dbReference type="ChEBI" id="CHEBI:16042"/>
        <dbReference type="ChEBI" id="CHEBI:17792"/>
        <dbReference type="ChEBI" id="CHEBI:57925"/>
        <dbReference type="ChEBI" id="CHEBI:90779"/>
        <dbReference type="EC" id="2.5.1.18"/>
    </reaction>
</comment>
<evidence type="ECO:0000256" key="4">
    <source>
        <dbReference type="ARBA" id="ARBA00047960"/>
    </source>
</evidence>
<name>A0ABP1Q612_9HEXA</name>
<comment type="caution">
    <text evidence="7">The sequence shown here is derived from an EMBL/GenBank/DDBJ whole genome shotgun (WGS) entry which is preliminary data.</text>
</comment>
<feature type="domain" description="GST C-terminal" evidence="6">
    <location>
        <begin position="99"/>
        <end position="240"/>
    </location>
</feature>
<dbReference type="PROSITE" id="PS50404">
    <property type="entry name" value="GST_NTER"/>
    <property type="match status" value="1"/>
</dbReference>
<dbReference type="CDD" id="cd03039">
    <property type="entry name" value="GST_N_Sigma_like"/>
    <property type="match status" value="1"/>
</dbReference>
<dbReference type="InterPro" id="IPR004046">
    <property type="entry name" value="GST_C"/>
</dbReference>
<sequence>MFACPADLKMTTVPKYRLVYFDVRSLGEPIRWIFKYSGVPFVDDRLPWNYVEWSQETKFQFNSTVRQIPVLYETGKRELCQSQVISRYLACQFGLTGDNSWDNARCDEVISLVLDLFAAKKATSFEMDSQRKLRMKADLDEKFRLYYEKFSKILEEDEGDFILGSKVTHADFWLANFISIWDEPMRGDRPVVPEDWPQLSDSDIYVGLTKEYSLLHKHKEAVSSLKGIKEWITKRHQTVA</sequence>
<dbReference type="InterPro" id="IPR036282">
    <property type="entry name" value="Glutathione-S-Trfase_C_sf"/>
</dbReference>
<dbReference type="PROSITE" id="PS50405">
    <property type="entry name" value="GST_CTER"/>
    <property type="match status" value="1"/>
</dbReference>
<dbReference type="InterPro" id="IPR036249">
    <property type="entry name" value="Thioredoxin-like_sf"/>
</dbReference>
<dbReference type="InterPro" id="IPR010987">
    <property type="entry name" value="Glutathione-S-Trfase_C-like"/>
</dbReference>
<dbReference type="EMBL" id="CAXLJM020000024">
    <property type="protein sequence ID" value="CAL8090023.1"/>
    <property type="molecule type" value="Genomic_DNA"/>
</dbReference>
<evidence type="ECO:0000256" key="3">
    <source>
        <dbReference type="ARBA" id="ARBA00038317"/>
    </source>
</evidence>
<dbReference type="EC" id="2.5.1.18" evidence="1"/>
<dbReference type="Gene3D" id="3.40.30.10">
    <property type="entry name" value="Glutaredoxin"/>
    <property type="match status" value="1"/>
</dbReference>
<dbReference type="Gene3D" id="1.20.1050.10">
    <property type="match status" value="1"/>
</dbReference>
<evidence type="ECO:0000313" key="8">
    <source>
        <dbReference type="Proteomes" id="UP001642540"/>
    </source>
</evidence>
<dbReference type="SUPFAM" id="SSF52833">
    <property type="entry name" value="Thioredoxin-like"/>
    <property type="match status" value="1"/>
</dbReference>
<keyword evidence="8" id="KW-1185">Reference proteome</keyword>
<reference evidence="7 8" key="1">
    <citation type="submission" date="2024-08" db="EMBL/GenBank/DDBJ databases">
        <authorList>
            <person name="Cucini C."/>
            <person name="Frati F."/>
        </authorList>
    </citation>
    <scope>NUCLEOTIDE SEQUENCE [LARGE SCALE GENOMIC DNA]</scope>
</reference>
<keyword evidence="2" id="KW-0808">Transferase</keyword>
<evidence type="ECO:0000256" key="2">
    <source>
        <dbReference type="ARBA" id="ARBA00022679"/>
    </source>
</evidence>
<dbReference type="Proteomes" id="UP001642540">
    <property type="component" value="Unassembled WGS sequence"/>
</dbReference>
<comment type="similarity">
    <text evidence="3">Belongs to the GST superfamily. Sigma family.</text>
</comment>
<protein>
    <recommendedName>
        <fullName evidence="1">glutathione transferase</fullName>
        <ecNumber evidence="1">2.5.1.18</ecNumber>
    </recommendedName>
</protein>
<dbReference type="SFLD" id="SFLDS00019">
    <property type="entry name" value="Glutathione_Transferase_(cytos"/>
    <property type="match status" value="1"/>
</dbReference>
<accession>A0ABP1Q612</accession>
<dbReference type="InterPro" id="IPR050213">
    <property type="entry name" value="GST_superfamily"/>
</dbReference>
<dbReference type="PANTHER" id="PTHR11571:SF224">
    <property type="entry name" value="HEMATOPOIETIC PROSTAGLANDIN D SYNTHASE"/>
    <property type="match status" value="1"/>
</dbReference>
<evidence type="ECO:0000259" key="6">
    <source>
        <dbReference type="PROSITE" id="PS50405"/>
    </source>
</evidence>
<evidence type="ECO:0000256" key="1">
    <source>
        <dbReference type="ARBA" id="ARBA00012452"/>
    </source>
</evidence>
<feature type="domain" description="GST N-terminal" evidence="5">
    <location>
        <begin position="14"/>
        <end position="97"/>
    </location>
</feature>
<proteinExistence type="inferred from homology"/>
<evidence type="ECO:0000313" key="7">
    <source>
        <dbReference type="EMBL" id="CAL8090023.1"/>
    </source>
</evidence>
<dbReference type="InterPro" id="IPR004045">
    <property type="entry name" value="Glutathione_S-Trfase_N"/>
</dbReference>
<gene>
    <name evidence="7" type="ORF">ODALV1_LOCUS7531</name>
</gene>
<evidence type="ECO:0000259" key="5">
    <source>
        <dbReference type="PROSITE" id="PS50404"/>
    </source>
</evidence>
<dbReference type="PANTHER" id="PTHR11571">
    <property type="entry name" value="GLUTATHIONE S-TRANSFERASE"/>
    <property type="match status" value="1"/>
</dbReference>
<dbReference type="CDD" id="cd03192">
    <property type="entry name" value="GST_C_Sigma_like"/>
    <property type="match status" value="1"/>
</dbReference>
<dbReference type="SUPFAM" id="SSF47616">
    <property type="entry name" value="GST C-terminal domain-like"/>
    <property type="match status" value="1"/>
</dbReference>
<dbReference type="Pfam" id="PF14497">
    <property type="entry name" value="GST_C_3"/>
    <property type="match status" value="1"/>
</dbReference>
<dbReference type="InterPro" id="IPR040079">
    <property type="entry name" value="Glutathione_S-Trfase"/>
</dbReference>
<organism evidence="7 8">
    <name type="scientific">Orchesella dallaii</name>
    <dbReference type="NCBI Taxonomy" id="48710"/>
    <lineage>
        <taxon>Eukaryota</taxon>
        <taxon>Metazoa</taxon>
        <taxon>Ecdysozoa</taxon>
        <taxon>Arthropoda</taxon>
        <taxon>Hexapoda</taxon>
        <taxon>Collembola</taxon>
        <taxon>Entomobryomorpha</taxon>
        <taxon>Entomobryoidea</taxon>
        <taxon>Orchesellidae</taxon>
        <taxon>Orchesellinae</taxon>
        <taxon>Orchesella</taxon>
    </lineage>
</organism>